<feature type="domain" description="RNase L inhibitor RLI-like possible metal-binding" evidence="9">
    <location>
        <begin position="69"/>
        <end position="99"/>
    </location>
</feature>
<dbReference type="GO" id="GO:0000455">
    <property type="term" value="P:enzyme-directed rRNA pseudouridine synthesis"/>
    <property type="evidence" value="ECO:0007669"/>
    <property type="project" value="UniProtKB-UniRule"/>
</dbReference>
<evidence type="ECO:0000259" key="9">
    <source>
        <dbReference type="Pfam" id="PF04068"/>
    </source>
</evidence>
<dbReference type="Proteomes" id="UP000688137">
    <property type="component" value="Unassembled WGS sequence"/>
</dbReference>
<dbReference type="InterPro" id="IPR007209">
    <property type="entry name" value="RNaseL-inhib-like_metal-bd_dom"/>
</dbReference>
<reference evidence="10" key="1">
    <citation type="submission" date="2021-01" db="EMBL/GenBank/DDBJ databases">
        <authorList>
            <consortium name="Genoscope - CEA"/>
            <person name="William W."/>
        </authorList>
    </citation>
    <scope>NUCLEOTIDE SEQUENCE</scope>
</reference>
<dbReference type="GO" id="GO:1904047">
    <property type="term" value="F:S-adenosyl-L-methionine binding"/>
    <property type="evidence" value="ECO:0007669"/>
    <property type="project" value="UniProtKB-UniRule"/>
</dbReference>
<evidence type="ECO:0000313" key="11">
    <source>
        <dbReference type="Proteomes" id="UP000688137"/>
    </source>
</evidence>
<protein>
    <recommendedName>
        <fullName evidence="6">18S rRNA aminocarboxypropyltransferase</fullName>
        <ecNumber evidence="6">2.5.1.157</ecNumber>
    </recommendedName>
</protein>
<evidence type="ECO:0000256" key="7">
    <source>
        <dbReference type="SAM" id="MobiDB-lite"/>
    </source>
</evidence>
<comment type="function">
    <text evidence="6">Aminocarboxypropyltransferase that catalyzes the aminocarboxypropyl transfer on pseudouridine in 18S rRNA. It constitutes the last step in biosynthesis of the hypermodified N1-methyl-N3-(3-amino-3-carboxypropyl) pseudouridine (m1acp3-Psi).</text>
</comment>
<feature type="compositionally biased region" description="Polar residues" evidence="7">
    <location>
        <begin position="238"/>
        <end position="247"/>
    </location>
</feature>
<dbReference type="InterPro" id="IPR022968">
    <property type="entry name" value="Tsr3-like"/>
</dbReference>
<feature type="binding site" evidence="6">
    <location>
        <position position="131"/>
    </location>
    <ligand>
        <name>S-adenosyl-L-methionine</name>
        <dbReference type="ChEBI" id="CHEBI:59789"/>
    </ligand>
</feature>
<dbReference type="NCBIfam" id="NF002621">
    <property type="entry name" value="PRK02287.1"/>
    <property type="match status" value="1"/>
</dbReference>
<evidence type="ECO:0000256" key="1">
    <source>
        <dbReference type="ARBA" id="ARBA00022490"/>
    </source>
</evidence>
<keyword evidence="11" id="KW-1185">Reference proteome</keyword>
<evidence type="ECO:0000256" key="6">
    <source>
        <dbReference type="HAMAP-Rule" id="MF_03146"/>
    </source>
</evidence>
<dbReference type="PANTHER" id="PTHR20426:SF0">
    <property type="entry name" value="18S RRNA AMINOCARBOXYPROPYLTRANSFERASE"/>
    <property type="match status" value="1"/>
</dbReference>
<dbReference type="Pfam" id="PF04034">
    <property type="entry name" value="Ribo_biogen_C"/>
    <property type="match status" value="1"/>
</dbReference>
<comment type="caution">
    <text evidence="10">The sequence shown here is derived from an EMBL/GenBank/DDBJ whole genome shotgun (WGS) entry which is preliminary data.</text>
</comment>
<dbReference type="InterPro" id="IPR007177">
    <property type="entry name" value="Tsr3_C"/>
</dbReference>
<keyword evidence="3 6" id="KW-0698">rRNA processing</keyword>
<dbReference type="GO" id="GO:0030490">
    <property type="term" value="P:maturation of SSU-rRNA"/>
    <property type="evidence" value="ECO:0007669"/>
    <property type="project" value="TreeGrafter"/>
</dbReference>
<comment type="similarity">
    <text evidence="6">Belongs to the TDD superfamily. TSR3 family.</text>
</comment>
<evidence type="ECO:0000313" key="10">
    <source>
        <dbReference type="EMBL" id="CAD8054136.1"/>
    </source>
</evidence>
<feature type="domain" description="16S/18S rRNA aminocarboxypropyltransferase Tsr3 C-terminal" evidence="8">
    <location>
        <begin position="106"/>
        <end position="228"/>
    </location>
</feature>
<dbReference type="Pfam" id="PF04068">
    <property type="entry name" value="Fer4_RLI"/>
    <property type="match status" value="1"/>
</dbReference>
<dbReference type="OMA" id="DCSWKSL"/>
<sequence length="257" mass="30134">MNNKQRYQNWKKARSDKRDQKQQQGQQQQQITIHQLQQLNNQQSNSQDESEDEDQQQINKKEERLNDIKLFMIDYGQCDVKKCTGRKMERFKLLTAIKPKVKFQGIIVSANGKKYVSKEDEELLQKGICVIDCSWAKIEEITYVSPNERLLPHMVAVNPVNFGKQFKLSCVEAIAATLALCGRREQADFILSKFTWGENFFKINKDAFDLYQECQNDKELRVAEQKYLEMAQKKENTGQRNYDMPSSSDDEEENQIQ</sequence>
<gene>
    <name evidence="10" type="ORF">PPRIM_AZ9-3.1.T0210315</name>
</gene>
<evidence type="ECO:0000259" key="8">
    <source>
        <dbReference type="Pfam" id="PF04034"/>
    </source>
</evidence>
<keyword evidence="2 6" id="KW-0690">Ribosome biogenesis</keyword>
<dbReference type="EC" id="2.5.1.157" evidence="6"/>
<feature type="region of interest" description="Disordered" evidence="7">
    <location>
        <begin position="232"/>
        <end position="257"/>
    </location>
</feature>
<feature type="compositionally biased region" description="Low complexity" evidence="7">
    <location>
        <begin position="22"/>
        <end position="47"/>
    </location>
</feature>
<evidence type="ECO:0000256" key="3">
    <source>
        <dbReference type="ARBA" id="ARBA00022552"/>
    </source>
</evidence>
<dbReference type="AlphaFoldDB" id="A0A8S1KMB8"/>
<evidence type="ECO:0000256" key="5">
    <source>
        <dbReference type="ARBA" id="ARBA00022691"/>
    </source>
</evidence>
<dbReference type="EMBL" id="CAJJDM010000019">
    <property type="protein sequence ID" value="CAD8054136.1"/>
    <property type="molecule type" value="Genomic_DNA"/>
</dbReference>
<comment type="caution">
    <text evidence="6">Lacks conserved residue(s) required for the propagation of feature annotation.</text>
</comment>
<feature type="compositionally biased region" description="Acidic residues" evidence="7">
    <location>
        <begin position="248"/>
        <end position="257"/>
    </location>
</feature>
<feature type="binding site" evidence="6">
    <location>
        <position position="84"/>
    </location>
    <ligand>
        <name>S-adenosyl-L-methionine</name>
        <dbReference type="ChEBI" id="CHEBI:59789"/>
    </ligand>
</feature>
<dbReference type="HAMAP" id="MF_01116">
    <property type="entry name" value="TSR3"/>
    <property type="match status" value="1"/>
</dbReference>
<dbReference type="PANTHER" id="PTHR20426">
    <property type="entry name" value="RIBOSOME BIOGENESIS PROTEIN TSR3 HOMOLOG"/>
    <property type="match status" value="1"/>
</dbReference>
<comment type="catalytic activity">
    <reaction evidence="6">
        <text>an N(1)-methylpseudouridine in rRNA + S-adenosyl-L-methionine = N(1)-methyl-N(3)-[(3S)-3-amino-3-carboxypropyl]pseudouridine in rRNA + S-methyl-5'-thioadenosine + H(+)</text>
        <dbReference type="Rhea" id="RHEA:63296"/>
        <dbReference type="Rhea" id="RHEA-COMP:11634"/>
        <dbReference type="Rhea" id="RHEA-COMP:16310"/>
        <dbReference type="ChEBI" id="CHEBI:15378"/>
        <dbReference type="ChEBI" id="CHEBI:17509"/>
        <dbReference type="ChEBI" id="CHEBI:59789"/>
        <dbReference type="ChEBI" id="CHEBI:74890"/>
        <dbReference type="ChEBI" id="CHEBI:146234"/>
        <dbReference type="EC" id="2.5.1.157"/>
    </reaction>
</comment>
<keyword evidence="5 6" id="KW-0949">S-adenosyl-L-methionine</keyword>
<proteinExistence type="inferred from homology"/>
<evidence type="ECO:0000256" key="4">
    <source>
        <dbReference type="ARBA" id="ARBA00022679"/>
    </source>
</evidence>
<dbReference type="GO" id="GO:0106388">
    <property type="term" value="F:rRNA small subunit aminocarboxypropyltransferase activity"/>
    <property type="evidence" value="ECO:0007669"/>
    <property type="project" value="UniProtKB-EC"/>
</dbReference>
<name>A0A8S1KMB8_PARPR</name>
<keyword evidence="4 6" id="KW-0808">Transferase</keyword>
<accession>A0A8S1KMB8</accession>
<organism evidence="10 11">
    <name type="scientific">Paramecium primaurelia</name>
    <dbReference type="NCBI Taxonomy" id="5886"/>
    <lineage>
        <taxon>Eukaryota</taxon>
        <taxon>Sar</taxon>
        <taxon>Alveolata</taxon>
        <taxon>Ciliophora</taxon>
        <taxon>Intramacronucleata</taxon>
        <taxon>Oligohymenophorea</taxon>
        <taxon>Peniculida</taxon>
        <taxon>Parameciidae</taxon>
        <taxon>Paramecium</taxon>
    </lineage>
</organism>
<feature type="binding site" evidence="6">
    <location>
        <position position="151"/>
    </location>
    <ligand>
        <name>S-adenosyl-L-methionine</name>
        <dbReference type="ChEBI" id="CHEBI:59789"/>
    </ligand>
</feature>
<evidence type="ECO:0000256" key="2">
    <source>
        <dbReference type="ARBA" id="ARBA00022517"/>
    </source>
</evidence>
<keyword evidence="1" id="KW-0963">Cytoplasm</keyword>
<feature type="region of interest" description="Disordered" evidence="7">
    <location>
        <begin position="1"/>
        <end position="58"/>
    </location>
</feature>